<dbReference type="InterPro" id="IPR041492">
    <property type="entry name" value="HAD_2"/>
</dbReference>
<dbReference type="OrthoDB" id="269227at2759"/>
<dbReference type="SUPFAM" id="SSF56784">
    <property type="entry name" value="HAD-like"/>
    <property type="match status" value="1"/>
</dbReference>
<feature type="region of interest" description="Disordered" evidence="1">
    <location>
        <begin position="1"/>
        <end position="75"/>
    </location>
</feature>
<proteinExistence type="predicted"/>
<dbReference type="Pfam" id="PF13419">
    <property type="entry name" value="HAD_2"/>
    <property type="match status" value="1"/>
</dbReference>
<dbReference type="PANTHER" id="PTHR43434">
    <property type="entry name" value="PHOSPHOGLYCOLATE PHOSPHATASE"/>
    <property type="match status" value="1"/>
</dbReference>
<sequence length="306" mass="33310">MPCSSGHPLFGVVPSSSSSSFTRRETLHHHHHHQKQRRRRRTSTGATTTTNATSAGQSPREGRVYSSSPSSSFSSSSKLSLIVWDVDGTLANTTTLAFEATNTVLKKHELPEISLEQYERGSKYTTPKRFSYHACGDSEGERELGEKLGASFDEYYVGLVTTETAGLFTGIRTIVERTKKTGGVRHAALSNACGEYARRVVTVNELDSIFEVSLGADDVSKAKPEPEGIRELCEKLNVDVSTAVYVGDAPSDGKAAKAAGCMFSIGVNWGSHDLSDASNKEHFDIVCETREELEQFFTMCGALVEL</sequence>
<dbReference type="RefSeq" id="XP_007509680.1">
    <property type="nucleotide sequence ID" value="XM_007509618.1"/>
</dbReference>
<evidence type="ECO:0000313" key="3">
    <source>
        <dbReference type="Proteomes" id="UP000198341"/>
    </source>
</evidence>
<dbReference type="GeneID" id="19012554"/>
<dbReference type="EMBL" id="FO082267">
    <property type="protein sequence ID" value="CCO18795.1"/>
    <property type="molecule type" value="Genomic_DNA"/>
</dbReference>
<dbReference type="GO" id="GO:0005829">
    <property type="term" value="C:cytosol"/>
    <property type="evidence" value="ECO:0007669"/>
    <property type="project" value="TreeGrafter"/>
</dbReference>
<dbReference type="Proteomes" id="UP000198341">
    <property type="component" value="Chromosome 12"/>
</dbReference>
<keyword evidence="3" id="KW-1185">Reference proteome</keyword>
<dbReference type="PANTHER" id="PTHR43434:SF1">
    <property type="entry name" value="PHOSPHOGLYCOLATE PHOSPHATASE"/>
    <property type="match status" value="1"/>
</dbReference>
<dbReference type="eggNOG" id="ENOG502S1S7">
    <property type="taxonomic scope" value="Eukaryota"/>
</dbReference>
<dbReference type="Gene3D" id="1.10.150.240">
    <property type="entry name" value="Putative phosphatase, domain 2"/>
    <property type="match status" value="1"/>
</dbReference>
<dbReference type="SFLD" id="SFLDG01129">
    <property type="entry name" value="C1.5:_HAD__Beta-PGM__Phosphata"/>
    <property type="match status" value="1"/>
</dbReference>
<dbReference type="KEGG" id="bpg:Bathy12g03360"/>
<evidence type="ECO:0000256" key="1">
    <source>
        <dbReference type="SAM" id="MobiDB-lite"/>
    </source>
</evidence>
<dbReference type="GO" id="GO:0006281">
    <property type="term" value="P:DNA repair"/>
    <property type="evidence" value="ECO:0007669"/>
    <property type="project" value="TreeGrafter"/>
</dbReference>
<evidence type="ECO:0000313" key="2">
    <source>
        <dbReference type="EMBL" id="CCO18795.1"/>
    </source>
</evidence>
<dbReference type="NCBIfam" id="TIGR01549">
    <property type="entry name" value="HAD-SF-IA-v1"/>
    <property type="match status" value="1"/>
</dbReference>
<name>K8F1X0_9CHLO</name>
<dbReference type="AlphaFoldDB" id="K8F1X0"/>
<dbReference type="InterPro" id="IPR050155">
    <property type="entry name" value="HAD-like_hydrolase_sf"/>
</dbReference>
<organism evidence="2 3">
    <name type="scientific">Bathycoccus prasinos</name>
    <dbReference type="NCBI Taxonomy" id="41875"/>
    <lineage>
        <taxon>Eukaryota</taxon>
        <taxon>Viridiplantae</taxon>
        <taxon>Chlorophyta</taxon>
        <taxon>Mamiellophyceae</taxon>
        <taxon>Mamiellales</taxon>
        <taxon>Bathycoccaceae</taxon>
        <taxon>Bathycoccus</taxon>
    </lineage>
</organism>
<feature type="compositionally biased region" description="Basic residues" evidence="1">
    <location>
        <begin position="26"/>
        <end position="42"/>
    </location>
</feature>
<dbReference type="PRINTS" id="PR00413">
    <property type="entry name" value="HADHALOGNASE"/>
</dbReference>
<reference evidence="2 3" key="1">
    <citation type="submission" date="2011-10" db="EMBL/GenBank/DDBJ databases">
        <authorList>
            <person name="Genoscope - CEA"/>
        </authorList>
    </citation>
    <scope>NUCLEOTIDE SEQUENCE [LARGE SCALE GENOMIC DNA]</scope>
    <source>
        <strain evidence="2 3">RCC 1105</strain>
    </source>
</reference>
<dbReference type="InterPro" id="IPR036412">
    <property type="entry name" value="HAD-like_sf"/>
</dbReference>
<dbReference type="InterPro" id="IPR006439">
    <property type="entry name" value="HAD-SF_hydro_IA"/>
</dbReference>
<protein>
    <submittedName>
        <fullName evidence="2">Phosphoglycolate phosphatase</fullName>
    </submittedName>
</protein>
<dbReference type="SFLD" id="SFLDS00003">
    <property type="entry name" value="Haloacid_Dehalogenase"/>
    <property type="match status" value="1"/>
</dbReference>
<dbReference type="InterPro" id="IPR023198">
    <property type="entry name" value="PGP-like_dom2"/>
</dbReference>
<feature type="compositionally biased region" description="Low complexity" evidence="1">
    <location>
        <begin position="66"/>
        <end position="75"/>
    </location>
</feature>
<dbReference type="Gene3D" id="3.40.50.1000">
    <property type="entry name" value="HAD superfamily/HAD-like"/>
    <property type="match status" value="1"/>
</dbReference>
<dbReference type="GO" id="GO:0008967">
    <property type="term" value="F:phosphoglycolate phosphatase activity"/>
    <property type="evidence" value="ECO:0007669"/>
    <property type="project" value="TreeGrafter"/>
</dbReference>
<gene>
    <name evidence="2" type="ordered locus">Bathy12g03360</name>
</gene>
<dbReference type="InterPro" id="IPR023214">
    <property type="entry name" value="HAD_sf"/>
</dbReference>
<accession>K8F1X0</accession>